<dbReference type="GO" id="GO:0005524">
    <property type="term" value="F:ATP binding"/>
    <property type="evidence" value="ECO:0007669"/>
    <property type="project" value="InterPro"/>
</dbReference>
<feature type="transmembrane region" description="Helical" evidence="4">
    <location>
        <begin position="45"/>
        <end position="68"/>
    </location>
</feature>
<accession>A0A0D8XD27</accession>
<protein>
    <submittedName>
        <fullName evidence="5">Uncharacterized protein</fullName>
    </submittedName>
</protein>
<dbReference type="STRING" id="29172.A0A0D8XD27"/>
<evidence type="ECO:0000256" key="2">
    <source>
        <dbReference type="ARBA" id="ARBA00022989"/>
    </source>
</evidence>
<organism evidence="5 6">
    <name type="scientific">Dictyocaulus viviparus</name>
    <name type="common">Bovine lungworm</name>
    <dbReference type="NCBI Taxonomy" id="29172"/>
    <lineage>
        <taxon>Eukaryota</taxon>
        <taxon>Metazoa</taxon>
        <taxon>Ecdysozoa</taxon>
        <taxon>Nematoda</taxon>
        <taxon>Chromadorea</taxon>
        <taxon>Rhabditida</taxon>
        <taxon>Rhabditina</taxon>
        <taxon>Rhabditomorpha</taxon>
        <taxon>Strongyloidea</taxon>
        <taxon>Metastrongylidae</taxon>
        <taxon>Dictyocaulus</taxon>
    </lineage>
</organism>
<keyword evidence="6" id="KW-1185">Reference proteome</keyword>
<reference evidence="6" key="2">
    <citation type="journal article" date="2016" name="Sci. Rep.">
        <title>Dictyocaulus viviparus genome, variome and transcriptome elucidate lungworm biology and support future intervention.</title>
        <authorList>
            <person name="McNulty S.N."/>
            <person name="Strube C."/>
            <person name="Rosa B.A."/>
            <person name="Martin J.C."/>
            <person name="Tyagi R."/>
            <person name="Choi Y.J."/>
            <person name="Wang Q."/>
            <person name="Hallsworth Pepin K."/>
            <person name="Zhang X."/>
            <person name="Ozersky P."/>
            <person name="Wilson R.K."/>
            <person name="Sternberg P.W."/>
            <person name="Gasser R.B."/>
            <person name="Mitreva M."/>
        </authorList>
    </citation>
    <scope>NUCLEOTIDE SEQUENCE [LARGE SCALE GENOMIC DNA]</scope>
    <source>
        <strain evidence="6">HannoverDv2000</strain>
    </source>
</reference>
<proteinExistence type="predicted"/>
<keyword evidence="2 4" id="KW-1133">Transmembrane helix</keyword>
<sequence>MLSITQDMEAIDTTLPGSIRSMILTVFNVVATIAVIMIATPTVTLPFIFLAAIYITVLYSSYISIYWLAFCLFSLKRHCNNAFFDSRVSPNFLGVIRDVFMRILVTTSLLSCIVIDHQRASGKTLLKHCSSALAFHVGHHNWKQVAYGFCLFSRSLTYVMARVLDMSKKYAQSFVVVSLFIPFLMLQENSIVYLRSFRSNNFTPLNTSPCMMVMPSSSEKVLLVVFLYG</sequence>
<evidence type="ECO:0000256" key="1">
    <source>
        <dbReference type="ARBA" id="ARBA00022692"/>
    </source>
</evidence>
<reference evidence="5 6" key="1">
    <citation type="submission" date="2013-11" db="EMBL/GenBank/DDBJ databases">
        <title>Draft genome of the bovine lungworm Dictyocaulus viviparus.</title>
        <authorList>
            <person name="Mitreva M."/>
        </authorList>
    </citation>
    <scope>NUCLEOTIDE SEQUENCE [LARGE SCALE GENOMIC DNA]</scope>
    <source>
        <strain evidence="5 6">HannoverDv2000</strain>
    </source>
</reference>
<dbReference type="GO" id="GO:0016020">
    <property type="term" value="C:membrane"/>
    <property type="evidence" value="ECO:0007669"/>
    <property type="project" value="InterPro"/>
</dbReference>
<dbReference type="AlphaFoldDB" id="A0A0D8XD27"/>
<keyword evidence="1 4" id="KW-0812">Transmembrane</keyword>
<dbReference type="SUPFAM" id="SSF90123">
    <property type="entry name" value="ABC transporter transmembrane region"/>
    <property type="match status" value="1"/>
</dbReference>
<evidence type="ECO:0000313" key="5">
    <source>
        <dbReference type="EMBL" id="KJH40321.1"/>
    </source>
</evidence>
<feature type="transmembrane region" description="Helical" evidence="4">
    <location>
        <begin position="21"/>
        <end position="39"/>
    </location>
</feature>
<gene>
    <name evidence="5" type="ORF">DICVIV_13737</name>
</gene>
<feature type="transmembrane region" description="Helical" evidence="4">
    <location>
        <begin position="170"/>
        <end position="186"/>
    </location>
</feature>
<evidence type="ECO:0000256" key="4">
    <source>
        <dbReference type="SAM" id="Phobius"/>
    </source>
</evidence>
<evidence type="ECO:0000256" key="3">
    <source>
        <dbReference type="ARBA" id="ARBA00023136"/>
    </source>
</evidence>
<name>A0A0D8XD27_DICVI</name>
<dbReference type="InterPro" id="IPR036640">
    <property type="entry name" value="ABC1_TM_sf"/>
</dbReference>
<dbReference type="Proteomes" id="UP000053766">
    <property type="component" value="Unassembled WGS sequence"/>
</dbReference>
<dbReference type="EMBL" id="KN717376">
    <property type="protein sequence ID" value="KJH40321.1"/>
    <property type="molecule type" value="Genomic_DNA"/>
</dbReference>
<keyword evidence="3 4" id="KW-0472">Membrane</keyword>
<evidence type="ECO:0000313" key="6">
    <source>
        <dbReference type="Proteomes" id="UP000053766"/>
    </source>
</evidence>